<dbReference type="Pfam" id="PF13411">
    <property type="entry name" value="MerR_1"/>
    <property type="match status" value="1"/>
</dbReference>
<organism evidence="3 4">
    <name type="scientific">Ideonella lacteola</name>
    <dbReference type="NCBI Taxonomy" id="2984193"/>
    <lineage>
        <taxon>Bacteria</taxon>
        <taxon>Pseudomonadati</taxon>
        <taxon>Pseudomonadota</taxon>
        <taxon>Betaproteobacteria</taxon>
        <taxon>Burkholderiales</taxon>
        <taxon>Sphaerotilaceae</taxon>
        <taxon>Ideonella</taxon>
    </lineage>
</organism>
<protein>
    <submittedName>
        <fullName evidence="3">MerR family DNA-binding transcriptional regulator</fullName>
    </submittedName>
</protein>
<dbReference type="Gene3D" id="1.10.1660.10">
    <property type="match status" value="1"/>
</dbReference>
<gene>
    <name evidence="3" type="ORF">AACH06_24610</name>
</gene>
<dbReference type="EMBL" id="JBBUTG010000024">
    <property type="protein sequence ID" value="MEK8034019.1"/>
    <property type="molecule type" value="Genomic_DNA"/>
</dbReference>
<dbReference type="RefSeq" id="WP_341428444.1">
    <property type="nucleotide sequence ID" value="NZ_JBBUTG010000024.1"/>
</dbReference>
<feature type="domain" description="HTH merR-type" evidence="2">
    <location>
        <begin position="38"/>
        <end position="94"/>
    </location>
</feature>
<name>A0ABU9BY34_9BURK</name>
<reference evidence="3 4" key="1">
    <citation type="submission" date="2024-04" db="EMBL/GenBank/DDBJ databases">
        <title>Novel species of the genus Ideonella isolated from streams.</title>
        <authorList>
            <person name="Lu H."/>
        </authorList>
    </citation>
    <scope>NUCLEOTIDE SEQUENCE [LARGE SCALE GENOMIC DNA]</scope>
    <source>
        <strain evidence="3 4">DXS29W</strain>
    </source>
</reference>
<comment type="caution">
    <text evidence="3">The sequence shown here is derived from an EMBL/GenBank/DDBJ whole genome shotgun (WGS) entry which is preliminary data.</text>
</comment>
<proteinExistence type="predicted"/>
<evidence type="ECO:0000259" key="2">
    <source>
        <dbReference type="PROSITE" id="PS50937"/>
    </source>
</evidence>
<dbReference type="SUPFAM" id="SSF46955">
    <property type="entry name" value="Putative DNA-binding domain"/>
    <property type="match status" value="1"/>
</dbReference>
<dbReference type="SMART" id="SM00422">
    <property type="entry name" value="HTH_MERR"/>
    <property type="match status" value="1"/>
</dbReference>
<dbReference type="InterPro" id="IPR047057">
    <property type="entry name" value="MerR_fam"/>
</dbReference>
<dbReference type="CDD" id="cd04776">
    <property type="entry name" value="HTH_GnyR"/>
    <property type="match status" value="1"/>
</dbReference>
<dbReference type="InterPro" id="IPR000551">
    <property type="entry name" value="MerR-type_HTH_dom"/>
</dbReference>
<sequence length="149" mass="16923">MAKLDEATVLSPQDAVAAHRDETTSDLFGITELCREFGISLRAIRFYEDKGLLHPRRVNGTRVYTRRDRARLALILRAKAIGSSLAEIKHYLDLYGSHGEGRVQQMRYVLSRTDHAIAELQQKRDHIDATLAELKVINDAVRKGLADRR</sequence>
<dbReference type="PANTHER" id="PTHR30204:SF58">
    <property type="entry name" value="HTH-TYPE TRANSCRIPTIONAL REGULATOR YFMP"/>
    <property type="match status" value="1"/>
</dbReference>
<dbReference type="PANTHER" id="PTHR30204">
    <property type="entry name" value="REDOX-CYCLING DRUG-SENSING TRANSCRIPTIONAL ACTIVATOR SOXR"/>
    <property type="match status" value="1"/>
</dbReference>
<evidence type="ECO:0000256" key="1">
    <source>
        <dbReference type="ARBA" id="ARBA00023125"/>
    </source>
</evidence>
<dbReference type="GO" id="GO:0003677">
    <property type="term" value="F:DNA binding"/>
    <property type="evidence" value="ECO:0007669"/>
    <property type="project" value="UniProtKB-KW"/>
</dbReference>
<dbReference type="Proteomes" id="UP001371218">
    <property type="component" value="Unassembled WGS sequence"/>
</dbReference>
<keyword evidence="1 3" id="KW-0238">DNA-binding</keyword>
<dbReference type="PROSITE" id="PS50937">
    <property type="entry name" value="HTH_MERR_2"/>
    <property type="match status" value="1"/>
</dbReference>
<accession>A0ABU9BY34</accession>
<evidence type="ECO:0000313" key="4">
    <source>
        <dbReference type="Proteomes" id="UP001371218"/>
    </source>
</evidence>
<dbReference type="InterPro" id="IPR009061">
    <property type="entry name" value="DNA-bd_dom_put_sf"/>
</dbReference>
<keyword evidence="4" id="KW-1185">Reference proteome</keyword>
<evidence type="ECO:0000313" key="3">
    <source>
        <dbReference type="EMBL" id="MEK8034019.1"/>
    </source>
</evidence>